<dbReference type="PROSITE" id="PS51257">
    <property type="entry name" value="PROKAR_LIPOPROTEIN"/>
    <property type="match status" value="1"/>
</dbReference>
<proteinExistence type="inferred from homology"/>
<dbReference type="SUPFAM" id="SSF49785">
    <property type="entry name" value="Galactose-binding domain-like"/>
    <property type="match status" value="1"/>
</dbReference>
<dbReference type="Gene3D" id="2.115.10.20">
    <property type="entry name" value="Glycosyl hydrolase domain, family 43"/>
    <property type="match status" value="1"/>
</dbReference>
<evidence type="ECO:0000256" key="3">
    <source>
        <dbReference type="ARBA" id="ARBA00022729"/>
    </source>
</evidence>
<evidence type="ECO:0000313" key="11">
    <source>
        <dbReference type="Proteomes" id="UP000823960"/>
    </source>
</evidence>
<evidence type="ECO:0000256" key="5">
    <source>
        <dbReference type="ARBA" id="ARBA00023277"/>
    </source>
</evidence>
<dbReference type="PANTHER" id="PTHR43772">
    <property type="entry name" value="ENDO-1,4-BETA-XYLANASE"/>
    <property type="match status" value="1"/>
</dbReference>
<evidence type="ECO:0000256" key="7">
    <source>
        <dbReference type="RuleBase" id="RU361187"/>
    </source>
</evidence>
<dbReference type="Gene3D" id="2.60.120.260">
    <property type="entry name" value="Galactose-binding domain-like"/>
    <property type="match status" value="1"/>
</dbReference>
<reference evidence="10" key="2">
    <citation type="journal article" date="2021" name="PeerJ">
        <title>Extensive microbial diversity within the chicken gut microbiome revealed by metagenomics and culture.</title>
        <authorList>
            <person name="Gilroy R."/>
            <person name="Ravi A."/>
            <person name="Getino M."/>
            <person name="Pursley I."/>
            <person name="Horton D.L."/>
            <person name="Alikhan N.F."/>
            <person name="Baker D."/>
            <person name="Gharbi K."/>
            <person name="Hall N."/>
            <person name="Watson M."/>
            <person name="Adriaenssens E.M."/>
            <person name="Foster-Nyarko E."/>
            <person name="Jarju S."/>
            <person name="Secka A."/>
            <person name="Antonio M."/>
            <person name="Oren A."/>
            <person name="Chaudhuri R.R."/>
            <person name="La Ragione R."/>
            <person name="Hildebrand F."/>
            <person name="Pallen M.J."/>
        </authorList>
    </citation>
    <scope>NUCLEOTIDE SEQUENCE</scope>
    <source>
        <strain evidence="10">1370</strain>
    </source>
</reference>
<dbReference type="InterPro" id="IPR008979">
    <property type="entry name" value="Galactose-bd-like_sf"/>
</dbReference>
<dbReference type="Proteomes" id="UP000823960">
    <property type="component" value="Unassembled WGS sequence"/>
</dbReference>
<protein>
    <submittedName>
        <fullName evidence="10">Family 43 glycosylhydrolase</fullName>
    </submittedName>
</protein>
<dbReference type="CDD" id="cd09003">
    <property type="entry name" value="GH43_XynD-like"/>
    <property type="match status" value="1"/>
</dbReference>
<dbReference type="GO" id="GO:0004553">
    <property type="term" value="F:hydrolase activity, hydrolyzing O-glycosyl compounds"/>
    <property type="evidence" value="ECO:0007669"/>
    <property type="project" value="InterPro"/>
</dbReference>
<gene>
    <name evidence="10" type="ORF">IAD28_07330</name>
</gene>
<sequence length="521" mass="56450">MKKRILTVMCCALITASTAACGAVKSDFSLPGELIPSAELGISIPETLAGTDKPIGENNPIASNYFFADPTSVEYDGRLYVYGTSDQQEYDAKSGIGDNSYGSINTLACFSTADMVNWTYHGTIPVTEIATWAGCSWAPSIVSRERNGKTEFFLYFANSGGGVGVLTSDSPTGPWTDPIGGPLVAPNTNELASDPVCWCFDPGVCIDDNGVGWIAIGGGNPMHVDESDYMPGNCRLARLGEDMISLDSELVKIPAPYHFEANELNYINGTWALTYCTNWANRGIWPSNSEIPAPSVCSMAYMTSTDPLNPDSWEYRGEYLTNPNQHGYPTSNNHTRLQKFKDKYYILYQNVSLLENIGSSATGFRSIGVDVCEVDEDTVTFSPASMTDKGVDAVSTLDVFSVNQAETTYTTAGVKFYTLDGVTFVTSISDGDWTGVREADFKGGANAFAASVRGKGAIEIRLDSPQGKTVGKLEFDISGEQFKNVTVSLDRTVSGVHDLYFVFGGSFVFDSWQFAYLESEQ</sequence>
<keyword evidence="2" id="KW-0624">Polysaccharide degradation</keyword>
<dbReference type="PANTHER" id="PTHR43772:SF2">
    <property type="entry name" value="PUTATIVE (AFU_ORTHOLOGUE AFUA_2G04480)-RELATED"/>
    <property type="match status" value="1"/>
</dbReference>
<feature type="chain" id="PRO_5038629405" evidence="8">
    <location>
        <begin position="23"/>
        <end position="521"/>
    </location>
</feature>
<evidence type="ECO:0000259" key="9">
    <source>
        <dbReference type="PROSITE" id="PS51175"/>
    </source>
</evidence>
<evidence type="ECO:0000313" key="10">
    <source>
        <dbReference type="EMBL" id="HIV11481.1"/>
    </source>
</evidence>
<organism evidence="10 11">
    <name type="scientific">Candidatus Faeciplasma avium</name>
    <dbReference type="NCBI Taxonomy" id="2840798"/>
    <lineage>
        <taxon>Bacteria</taxon>
        <taxon>Bacillati</taxon>
        <taxon>Bacillota</taxon>
        <taxon>Clostridia</taxon>
        <taxon>Eubacteriales</taxon>
        <taxon>Oscillospiraceae</taxon>
        <taxon>Oscillospiraceae incertae sedis</taxon>
        <taxon>Candidatus Faeciplasma</taxon>
    </lineage>
</organism>
<name>A0A9D1NSK5_9FIRM</name>
<comment type="similarity">
    <text evidence="1 7">Belongs to the glycosyl hydrolase 43 family.</text>
</comment>
<evidence type="ECO:0000256" key="6">
    <source>
        <dbReference type="ARBA" id="ARBA00023295"/>
    </source>
</evidence>
<comment type="caution">
    <text evidence="10">The sequence shown here is derived from an EMBL/GenBank/DDBJ whole genome shotgun (WGS) entry which is preliminary data.</text>
</comment>
<dbReference type="Pfam" id="PF04616">
    <property type="entry name" value="Glyco_hydro_43"/>
    <property type="match status" value="1"/>
</dbReference>
<keyword evidence="4 7" id="KW-0378">Hydrolase</keyword>
<dbReference type="GO" id="GO:0030246">
    <property type="term" value="F:carbohydrate binding"/>
    <property type="evidence" value="ECO:0007669"/>
    <property type="project" value="InterPro"/>
</dbReference>
<accession>A0A9D1NSK5</accession>
<keyword evidence="2" id="KW-0858">Xylan degradation</keyword>
<feature type="signal peptide" evidence="8">
    <location>
        <begin position="1"/>
        <end position="22"/>
    </location>
</feature>
<dbReference type="InterPro" id="IPR006584">
    <property type="entry name" value="Cellulose-bd_IV"/>
</dbReference>
<keyword evidence="3 8" id="KW-0732">Signal</keyword>
<dbReference type="Pfam" id="PF03422">
    <property type="entry name" value="CBM_6"/>
    <property type="match status" value="1"/>
</dbReference>
<dbReference type="InterPro" id="IPR052176">
    <property type="entry name" value="Glycosyl_Hydrlase_43_Enz"/>
</dbReference>
<reference evidence="10" key="1">
    <citation type="submission" date="2020-10" db="EMBL/GenBank/DDBJ databases">
        <authorList>
            <person name="Gilroy R."/>
        </authorList>
    </citation>
    <scope>NUCLEOTIDE SEQUENCE</scope>
    <source>
        <strain evidence="10">1370</strain>
    </source>
</reference>
<dbReference type="PROSITE" id="PS51175">
    <property type="entry name" value="CBM6"/>
    <property type="match status" value="1"/>
</dbReference>
<keyword evidence="6 7" id="KW-0326">Glycosidase</keyword>
<evidence type="ECO:0000256" key="2">
    <source>
        <dbReference type="ARBA" id="ARBA00022651"/>
    </source>
</evidence>
<dbReference type="GO" id="GO:0045493">
    <property type="term" value="P:xylan catabolic process"/>
    <property type="evidence" value="ECO:0007669"/>
    <property type="project" value="UniProtKB-KW"/>
</dbReference>
<dbReference type="SMART" id="SM00606">
    <property type="entry name" value="CBD_IV"/>
    <property type="match status" value="1"/>
</dbReference>
<evidence type="ECO:0000256" key="8">
    <source>
        <dbReference type="SAM" id="SignalP"/>
    </source>
</evidence>
<dbReference type="InterPro" id="IPR005084">
    <property type="entry name" value="CBM6"/>
</dbReference>
<dbReference type="InterPro" id="IPR023296">
    <property type="entry name" value="Glyco_hydro_beta-prop_sf"/>
</dbReference>
<dbReference type="EMBL" id="DVOL01000107">
    <property type="protein sequence ID" value="HIV11481.1"/>
    <property type="molecule type" value="Genomic_DNA"/>
</dbReference>
<evidence type="ECO:0000256" key="4">
    <source>
        <dbReference type="ARBA" id="ARBA00022801"/>
    </source>
</evidence>
<dbReference type="InterPro" id="IPR006710">
    <property type="entry name" value="Glyco_hydro_43"/>
</dbReference>
<dbReference type="AlphaFoldDB" id="A0A9D1NSK5"/>
<keyword evidence="5" id="KW-0119">Carbohydrate metabolism</keyword>
<dbReference type="SUPFAM" id="SSF75005">
    <property type="entry name" value="Arabinanase/levansucrase/invertase"/>
    <property type="match status" value="1"/>
</dbReference>
<feature type="domain" description="CBM6" evidence="9">
    <location>
        <begin position="401"/>
        <end position="515"/>
    </location>
</feature>
<evidence type="ECO:0000256" key="1">
    <source>
        <dbReference type="ARBA" id="ARBA00009865"/>
    </source>
</evidence>
<dbReference type="CDD" id="cd04084">
    <property type="entry name" value="CBM6_xylanase-like"/>
    <property type="match status" value="1"/>
</dbReference>